<dbReference type="InterPro" id="IPR041147">
    <property type="entry name" value="GH38_C"/>
</dbReference>
<dbReference type="OrthoDB" id="9772207at2"/>
<dbReference type="SUPFAM" id="SSF74650">
    <property type="entry name" value="Galactose mutarotase-like"/>
    <property type="match status" value="1"/>
</dbReference>
<evidence type="ECO:0000259" key="7">
    <source>
        <dbReference type="SMART" id="SM00872"/>
    </source>
</evidence>
<dbReference type="InterPro" id="IPR028995">
    <property type="entry name" value="Glyco_hydro_57/38_cen_sf"/>
</dbReference>
<dbReference type="InterPro" id="IPR011330">
    <property type="entry name" value="Glyco_hydro/deAcase_b/a-brl"/>
</dbReference>
<evidence type="ECO:0000256" key="4">
    <source>
        <dbReference type="ARBA" id="ARBA00022723"/>
    </source>
</evidence>
<comment type="similarity">
    <text evidence="2">Belongs to the glycosyl hydrolase 38 family.</text>
</comment>
<evidence type="ECO:0000256" key="6">
    <source>
        <dbReference type="ARBA" id="ARBA00023295"/>
    </source>
</evidence>
<dbReference type="FunFam" id="3.20.110.10:FF:000002">
    <property type="entry name" value="alpha-mannosidase 2C1 isoform X1"/>
    <property type="match status" value="1"/>
</dbReference>
<proteinExistence type="inferred from homology"/>
<dbReference type="SMART" id="SM00872">
    <property type="entry name" value="Alpha-mann_mid"/>
    <property type="match status" value="1"/>
</dbReference>
<dbReference type="InterPro" id="IPR037094">
    <property type="entry name" value="Glyco_hydro_38_cen_sf"/>
</dbReference>
<keyword evidence="9" id="KW-1185">Reference proteome</keyword>
<accession>A0A0L8KTZ1</accession>
<evidence type="ECO:0000256" key="3">
    <source>
        <dbReference type="ARBA" id="ARBA00012752"/>
    </source>
</evidence>
<dbReference type="RefSeq" id="WP_053193233.1">
    <property type="nucleotide sequence ID" value="NZ_KQ948988.1"/>
</dbReference>
<evidence type="ECO:0000313" key="9">
    <source>
        <dbReference type="Proteomes" id="UP000037251"/>
    </source>
</evidence>
<protein>
    <recommendedName>
        <fullName evidence="3">alpha-mannosidase</fullName>
        <ecNumber evidence="3">3.2.1.24</ecNumber>
    </recommendedName>
</protein>
<reference evidence="9" key="1">
    <citation type="submission" date="2015-07" db="EMBL/GenBank/DDBJ databases">
        <authorList>
            <person name="Ju K.-S."/>
            <person name="Doroghazi J.R."/>
            <person name="Metcalf W.W."/>
        </authorList>
    </citation>
    <scope>NUCLEOTIDE SEQUENCE [LARGE SCALE GENOMIC DNA]</scope>
    <source>
        <strain evidence="9">NRRL 2290</strain>
    </source>
</reference>
<dbReference type="eggNOG" id="COG0383">
    <property type="taxonomic scope" value="Bacteria"/>
</dbReference>
<dbReference type="GO" id="GO:0030246">
    <property type="term" value="F:carbohydrate binding"/>
    <property type="evidence" value="ECO:0007669"/>
    <property type="project" value="InterPro"/>
</dbReference>
<dbReference type="FunFam" id="1.20.1270.50:FF:000004">
    <property type="entry name" value="alpha-mannosidase 2C1 isoform X1"/>
    <property type="match status" value="1"/>
</dbReference>
<feature type="domain" description="Glycoside hydrolase family 38 central" evidence="7">
    <location>
        <begin position="519"/>
        <end position="598"/>
    </location>
</feature>
<dbReference type="InterPro" id="IPR054723">
    <property type="entry name" value="Ams1-like_N"/>
</dbReference>
<organism evidence="8 9">
    <name type="scientific">Streptomyces resistomycificus</name>
    <dbReference type="NCBI Taxonomy" id="67356"/>
    <lineage>
        <taxon>Bacteria</taxon>
        <taxon>Bacillati</taxon>
        <taxon>Actinomycetota</taxon>
        <taxon>Actinomycetes</taxon>
        <taxon>Kitasatosporales</taxon>
        <taxon>Streptomycetaceae</taxon>
        <taxon>Streptomyces</taxon>
        <taxon>Streptomyces aurantiacus group</taxon>
    </lineage>
</organism>
<evidence type="ECO:0000256" key="1">
    <source>
        <dbReference type="ARBA" id="ARBA00000365"/>
    </source>
</evidence>
<dbReference type="Gene3D" id="3.20.110.10">
    <property type="entry name" value="Glycoside hydrolase 38, N terminal domain"/>
    <property type="match status" value="1"/>
</dbReference>
<dbReference type="STRING" id="67356.AQJ84_03570"/>
<dbReference type="PATRIC" id="fig|67356.5.peg.7782"/>
<dbReference type="InterPro" id="IPR000602">
    <property type="entry name" value="Glyco_hydro_38_N"/>
</dbReference>
<dbReference type="PANTHER" id="PTHR46017">
    <property type="entry name" value="ALPHA-MANNOSIDASE 2C1"/>
    <property type="match status" value="1"/>
</dbReference>
<comment type="caution">
    <text evidence="8">The sequence shown here is derived from an EMBL/GenBank/DDBJ whole genome shotgun (WGS) entry which is preliminary data.</text>
</comment>
<evidence type="ECO:0000256" key="5">
    <source>
        <dbReference type="ARBA" id="ARBA00022801"/>
    </source>
</evidence>
<comment type="catalytic activity">
    <reaction evidence="1">
        <text>Hydrolysis of terminal, non-reducing alpha-D-mannose residues in alpha-D-mannosides.</text>
        <dbReference type="EC" id="3.2.1.24"/>
    </reaction>
</comment>
<dbReference type="Pfam" id="PF09261">
    <property type="entry name" value="Alpha-mann_mid"/>
    <property type="match status" value="1"/>
</dbReference>
<gene>
    <name evidence="8" type="ORF">ADK37_36370</name>
</gene>
<keyword evidence="5" id="KW-0378">Hydrolase</keyword>
<dbReference type="GO" id="GO:0046872">
    <property type="term" value="F:metal ion binding"/>
    <property type="evidence" value="ECO:0007669"/>
    <property type="project" value="UniProtKB-KW"/>
</dbReference>
<keyword evidence="4" id="KW-0479">Metal-binding</keyword>
<dbReference type="GO" id="GO:0009313">
    <property type="term" value="P:oligosaccharide catabolic process"/>
    <property type="evidence" value="ECO:0007669"/>
    <property type="project" value="TreeGrafter"/>
</dbReference>
<sequence>MHDERSRIEERVQRVHDQRIKPAIYAATVPFEVEAWQAPGEPVSFEEAAAARYTPFAMDTPWGPPWGTTWFRMRGQVPAEWAGKRVEAVVDLGFVGDWPGNQAEALVHLPDGRPLKAVNPLNQYVPVANPATGGEQIDYLVEAASNPDILADNFSAPTLLGDVLTAGDKPLYTFRRADLAVLDEEVWHLDLDLQVLRELMVHLGEHEPRRHEITHALDRAMDAVDLDDISGSAAAVRELLAPVLARPAHASAHTISGVGHAHIDSAWLWPIRETKRKTSRTFSNVTSLADEYEDFVFACSQAQQYEWVRDNYPHVWARIQDSVKKGQWAPVGGMWVEADGNLPGGEAIARQLIHGKRFFIEHFGVETKGVWLPDSFGYTAAYPQLAKLAGNDWFLTQKISWNQTNKFPHHTFWWEGIDGTRIFTHFPPVDTYNARFSGEEMDRAVRNYREKGGGTRSLAPFGWGDGGGGPTREIMERARRLADLEGSPKVVIEHPDAFFAKAREEYEDAPVWNGELYLELHRATYTSQARTKQGNRRSEHKLREAELWATTAALHAPGYAYPYEKLDRLWKTVLLHQFHDILPGSSIAWVHREAEAEYARVAEELEALTAEAVAALGGGGEARVFNTSPFERREVVRGRDGEAAFVKVPGSGSAPFHSDQPSDTVIVEDRALDNGLVRVELAEDGTLASVFDRRFQREVLADKGNLLRLHTDLPNYWDAWDIDKHYKNRYTELLDVESMTVVERDVLVGSIRVTRAFGKGSTITQTITLRADSPRVDFETEIDWHEAEKILKAGFPVDVRAAHSSAEIQFGHVQRPTHTNTSWEAARFEVCGHRWVHIGEPGYGVAVLNDSTYGHDVSRTVREDGGTTTTVALSLVRAPRIPDPEADQGRHRFTYSLLPGATIGDAVAEGYALNLPLRVADAAEAPEPVVSVAGEGLTVEAVKLADDESGDVVVRLYESNGGRARGVLRAGFPLAGAQVTDLLERPLPDERAEVDDQGAVAVSLRPFQVLTLRLRRGTTGR</sequence>
<dbReference type="EMBL" id="LGUS01000222">
    <property type="protein sequence ID" value="KOG29199.1"/>
    <property type="molecule type" value="Genomic_DNA"/>
</dbReference>
<dbReference type="PANTHER" id="PTHR46017:SF1">
    <property type="entry name" value="ALPHA-MANNOSIDASE 2C1"/>
    <property type="match status" value="1"/>
</dbReference>
<dbReference type="InterPro" id="IPR011682">
    <property type="entry name" value="Glyco_hydro_38_C"/>
</dbReference>
<dbReference type="GO" id="GO:0004559">
    <property type="term" value="F:alpha-mannosidase activity"/>
    <property type="evidence" value="ECO:0007669"/>
    <property type="project" value="UniProtKB-EC"/>
</dbReference>
<evidence type="ECO:0000256" key="2">
    <source>
        <dbReference type="ARBA" id="ARBA00009792"/>
    </source>
</evidence>
<name>A0A0L8KTZ1_9ACTN</name>
<dbReference type="EC" id="3.2.1.24" evidence="3"/>
<dbReference type="Gene3D" id="1.20.1270.50">
    <property type="entry name" value="Glycoside hydrolase family 38, central domain"/>
    <property type="match status" value="1"/>
</dbReference>
<dbReference type="SUPFAM" id="SSF88713">
    <property type="entry name" value="Glycoside hydrolase/deacetylase"/>
    <property type="match status" value="1"/>
</dbReference>
<dbReference type="InterPro" id="IPR027291">
    <property type="entry name" value="Glyco_hydro_38_N_sf"/>
</dbReference>
<evidence type="ECO:0000313" key="8">
    <source>
        <dbReference type="EMBL" id="KOG29199.1"/>
    </source>
</evidence>
<dbReference type="InterPro" id="IPR015341">
    <property type="entry name" value="Glyco_hydro_38_cen"/>
</dbReference>
<dbReference type="Pfam" id="PF22907">
    <property type="entry name" value="Ams1-like_1st"/>
    <property type="match status" value="1"/>
</dbReference>
<dbReference type="Proteomes" id="UP000037251">
    <property type="component" value="Unassembled WGS sequence"/>
</dbReference>
<dbReference type="Pfam" id="PF01074">
    <property type="entry name" value="Glyco_hydro_38N"/>
    <property type="match status" value="1"/>
</dbReference>
<dbReference type="Gene3D" id="2.70.98.30">
    <property type="entry name" value="Golgi alpha-mannosidase II, domain 4"/>
    <property type="match status" value="1"/>
</dbReference>
<dbReference type="CDD" id="cd10789">
    <property type="entry name" value="GH38N_AMII_ER_cytosolic"/>
    <property type="match status" value="1"/>
</dbReference>
<keyword evidence="6" id="KW-0326">Glycosidase</keyword>
<dbReference type="Pfam" id="PF07748">
    <property type="entry name" value="Glyco_hydro_38C"/>
    <property type="match status" value="1"/>
</dbReference>
<dbReference type="SUPFAM" id="SSF88688">
    <property type="entry name" value="Families 57/38 glycoside transferase middle domain"/>
    <property type="match status" value="1"/>
</dbReference>
<dbReference type="GO" id="GO:0006013">
    <property type="term" value="P:mannose metabolic process"/>
    <property type="evidence" value="ECO:0007669"/>
    <property type="project" value="InterPro"/>
</dbReference>
<dbReference type="FunFam" id="2.70.98.30:FF:000001">
    <property type="entry name" value="alpha-mannosidase 2C1 isoform X2"/>
    <property type="match status" value="1"/>
</dbReference>
<dbReference type="InterPro" id="IPR011013">
    <property type="entry name" value="Gal_mutarotase_sf_dom"/>
</dbReference>
<dbReference type="AlphaFoldDB" id="A0A0L8KTZ1"/>
<dbReference type="Pfam" id="PF17677">
    <property type="entry name" value="Glyco_hydro38C2"/>
    <property type="match status" value="1"/>
</dbReference>